<dbReference type="InterPro" id="IPR015659">
    <property type="entry name" value="Proline_oxidase"/>
</dbReference>
<dbReference type="AlphaFoldDB" id="A0A1V6PVR4"/>
<feature type="domain" description="Proline dehydrogenase" evidence="6">
    <location>
        <begin position="176"/>
        <end position="501"/>
    </location>
</feature>
<comment type="caution">
    <text evidence="7">The sequence shown here is derived from an EMBL/GenBank/DDBJ whole genome shotgun (WGS) entry which is preliminary data.</text>
</comment>
<dbReference type="GO" id="GO:0010133">
    <property type="term" value="P:L-proline catabolic process to L-glutamate"/>
    <property type="evidence" value="ECO:0007669"/>
    <property type="project" value="TreeGrafter"/>
</dbReference>
<evidence type="ECO:0000313" key="7">
    <source>
        <dbReference type="EMBL" id="OQD81061.1"/>
    </source>
</evidence>
<comment type="cofactor">
    <cofactor evidence="5">
        <name>FAD</name>
        <dbReference type="ChEBI" id="CHEBI:57692"/>
    </cofactor>
</comment>
<evidence type="ECO:0000256" key="3">
    <source>
        <dbReference type="ARBA" id="ARBA00023002"/>
    </source>
</evidence>
<dbReference type="PANTHER" id="PTHR13914:SF30">
    <property type="entry name" value="PROLINE DEHYDROGENASE"/>
    <property type="match status" value="1"/>
</dbReference>
<evidence type="ECO:0000256" key="5">
    <source>
        <dbReference type="RuleBase" id="RU364054"/>
    </source>
</evidence>
<dbReference type="GO" id="GO:0005739">
    <property type="term" value="C:mitochondrion"/>
    <property type="evidence" value="ECO:0007669"/>
    <property type="project" value="TreeGrafter"/>
</dbReference>
<keyword evidence="5" id="KW-0274">FAD</keyword>
<sequence>MAKVRFAGFKAFGSDHDVLHELEVAFPVPVYRTGALRLPPALQLPKKFMKAAPSMRPLKAAAQSKRFVSGTNNSRSSVAATSLLNPIARSTPPQPRKALAAPLAKLPLSSVLRSLLVLSVSSSTLLLKPCIYTLSLLAHPRSAIWDVAKNPLLNALVKHTIYKQFNAGENKLEVQESIRKIKDLGCRGVLLGYAREVLVGENDDAAYDAKAALAEIQMWLDGTLATVDMAQAGDFVALKFTGMGTDALRLLQKETMPTDFMDESIKRVCDLAISRGVRLLVDAEEQAVQPGIEAWIMKYQKYCNSQTPGRAIFYGTYQAYLRSTPATLAKHLEIARAEGYTLGVKLVRGAYLKTEPRQVIWAEKEDTDRCYDDVVEALLTRKYNSMLQAPTKETPTELPPLNVIIATHNRESVRKAHALRMEQATRNEDYGVDLSYAQLQGMADEVSCELLQGFENAESSVGATPMDAPNVFKLLTWGSVKECMGFLLRRAVENTEAVGRTKDSQIAMIGELKRRCGFGGSQ</sequence>
<comment type="similarity">
    <text evidence="1 5">Belongs to the proline oxidase family.</text>
</comment>
<evidence type="ECO:0000256" key="2">
    <source>
        <dbReference type="ARBA" id="ARBA00012695"/>
    </source>
</evidence>
<dbReference type="Pfam" id="PF01619">
    <property type="entry name" value="Pro_dh"/>
    <property type="match status" value="1"/>
</dbReference>
<keyword evidence="5" id="KW-0285">Flavoprotein</keyword>
<dbReference type="SUPFAM" id="SSF51730">
    <property type="entry name" value="FAD-linked oxidoreductase"/>
    <property type="match status" value="1"/>
</dbReference>
<comment type="function">
    <text evidence="5">Converts proline to delta-1-pyrroline-5-carboxylate.</text>
</comment>
<dbReference type="FunFam" id="3.20.20.220:FF:000013">
    <property type="entry name" value="Proline dehydrogenase"/>
    <property type="match status" value="1"/>
</dbReference>
<name>A0A1V6PVR4_9EURO</name>
<dbReference type="Proteomes" id="UP000191672">
    <property type="component" value="Unassembled WGS sequence"/>
</dbReference>
<evidence type="ECO:0000313" key="8">
    <source>
        <dbReference type="Proteomes" id="UP000191672"/>
    </source>
</evidence>
<gene>
    <name evidence="7" type="ORF">PENANT_c030G07022</name>
</gene>
<accession>A0A1V6PVR4</accession>
<dbReference type="Gene3D" id="3.20.20.220">
    <property type="match status" value="1"/>
</dbReference>
<proteinExistence type="inferred from homology"/>
<keyword evidence="3 5" id="KW-0560">Oxidoreductase</keyword>
<evidence type="ECO:0000259" key="6">
    <source>
        <dbReference type="Pfam" id="PF01619"/>
    </source>
</evidence>
<dbReference type="STRING" id="416450.A0A1V6PVR4"/>
<dbReference type="GO" id="GO:0004657">
    <property type="term" value="F:proline dehydrogenase activity"/>
    <property type="evidence" value="ECO:0007669"/>
    <property type="project" value="UniProtKB-EC"/>
</dbReference>
<dbReference type="EMBL" id="MDYN01000030">
    <property type="protein sequence ID" value="OQD81061.1"/>
    <property type="molecule type" value="Genomic_DNA"/>
</dbReference>
<dbReference type="EC" id="1.5.5.2" evidence="2 5"/>
<dbReference type="InterPro" id="IPR002872">
    <property type="entry name" value="Proline_DH_dom"/>
</dbReference>
<dbReference type="InterPro" id="IPR029041">
    <property type="entry name" value="FAD-linked_oxidoreductase-like"/>
</dbReference>
<evidence type="ECO:0000256" key="1">
    <source>
        <dbReference type="ARBA" id="ARBA00005869"/>
    </source>
</evidence>
<dbReference type="PANTHER" id="PTHR13914">
    <property type="entry name" value="PROLINE OXIDASE"/>
    <property type="match status" value="1"/>
</dbReference>
<dbReference type="GO" id="GO:0071949">
    <property type="term" value="F:FAD binding"/>
    <property type="evidence" value="ECO:0007669"/>
    <property type="project" value="TreeGrafter"/>
</dbReference>
<keyword evidence="4 5" id="KW-0642">Proline metabolism</keyword>
<protein>
    <recommendedName>
        <fullName evidence="2 5">Proline dehydrogenase</fullName>
        <ecNumber evidence="2 5">1.5.5.2</ecNumber>
    </recommendedName>
</protein>
<reference evidence="8" key="1">
    <citation type="journal article" date="2017" name="Nat. Microbiol.">
        <title>Global analysis of biosynthetic gene clusters reveals vast potential of secondary metabolite production in Penicillium species.</title>
        <authorList>
            <person name="Nielsen J.C."/>
            <person name="Grijseels S."/>
            <person name="Prigent S."/>
            <person name="Ji B."/>
            <person name="Dainat J."/>
            <person name="Nielsen K.F."/>
            <person name="Frisvad J.C."/>
            <person name="Workman M."/>
            <person name="Nielsen J."/>
        </authorList>
    </citation>
    <scope>NUCLEOTIDE SEQUENCE [LARGE SCALE GENOMIC DNA]</scope>
    <source>
        <strain evidence="8">IBT 31811</strain>
    </source>
</reference>
<comment type="catalytic activity">
    <reaction evidence="5">
        <text>L-proline + a quinone = (S)-1-pyrroline-5-carboxylate + a quinol + H(+)</text>
        <dbReference type="Rhea" id="RHEA:23784"/>
        <dbReference type="ChEBI" id="CHEBI:15378"/>
        <dbReference type="ChEBI" id="CHEBI:17388"/>
        <dbReference type="ChEBI" id="CHEBI:24646"/>
        <dbReference type="ChEBI" id="CHEBI:60039"/>
        <dbReference type="ChEBI" id="CHEBI:132124"/>
        <dbReference type="EC" id="1.5.5.2"/>
    </reaction>
</comment>
<evidence type="ECO:0000256" key="4">
    <source>
        <dbReference type="ARBA" id="ARBA00023062"/>
    </source>
</evidence>
<keyword evidence="8" id="KW-1185">Reference proteome</keyword>
<organism evidence="7 8">
    <name type="scientific">Penicillium antarcticum</name>
    <dbReference type="NCBI Taxonomy" id="416450"/>
    <lineage>
        <taxon>Eukaryota</taxon>
        <taxon>Fungi</taxon>
        <taxon>Dikarya</taxon>
        <taxon>Ascomycota</taxon>
        <taxon>Pezizomycotina</taxon>
        <taxon>Eurotiomycetes</taxon>
        <taxon>Eurotiomycetidae</taxon>
        <taxon>Eurotiales</taxon>
        <taxon>Aspergillaceae</taxon>
        <taxon>Penicillium</taxon>
    </lineage>
</organism>